<dbReference type="RefSeq" id="XP_008865328.1">
    <property type="nucleotide sequence ID" value="XM_008867106.1"/>
</dbReference>
<dbReference type="Gene3D" id="3.50.4.10">
    <property type="entry name" value="Hepatocyte Growth Factor"/>
    <property type="match status" value="1"/>
</dbReference>
<organism evidence="1">
    <name type="scientific">Aphanomyces invadans</name>
    <dbReference type="NCBI Taxonomy" id="157072"/>
    <lineage>
        <taxon>Eukaryota</taxon>
        <taxon>Sar</taxon>
        <taxon>Stramenopiles</taxon>
        <taxon>Oomycota</taxon>
        <taxon>Saprolegniomycetes</taxon>
        <taxon>Saprolegniales</taxon>
        <taxon>Verrucalvaceae</taxon>
        <taxon>Aphanomyces</taxon>
    </lineage>
</organism>
<dbReference type="VEuPathDB" id="FungiDB:H310_03301"/>
<dbReference type="GeneID" id="20080351"/>
<reference evidence="1" key="1">
    <citation type="submission" date="2013-12" db="EMBL/GenBank/DDBJ databases">
        <title>The Genome Sequence of Aphanomyces invadans NJM9701.</title>
        <authorList>
            <consortium name="The Broad Institute Genomics Platform"/>
            <person name="Russ C."/>
            <person name="Tyler B."/>
            <person name="van West P."/>
            <person name="Dieguez-Uribeondo J."/>
            <person name="Young S.K."/>
            <person name="Zeng Q."/>
            <person name="Gargeya S."/>
            <person name="Fitzgerald M."/>
            <person name="Abouelleil A."/>
            <person name="Alvarado L."/>
            <person name="Chapman S.B."/>
            <person name="Gainer-Dewar J."/>
            <person name="Goldberg J."/>
            <person name="Griggs A."/>
            <person name="Gujja S."/>
            <person name="Hansen M."/>
            <person name="Howarth C."/>
            <person name="Imamovic A."/>
            <person name="Ireland A."/>
            <person name="Larimer J."/>
            <person name="McCowan C."/>
            <person name="Murphy C."/>
            <person name="Pearson M."/>
            <person name="Poon T.W."/>
            <person name="Priest M."/>
            <person name="Roberts A."/>
            <person name="Saif S."/>
            <person name="Shea T."/>
            <person name="Sykes S."/>
            <person name="Wortman J."/>
            <person name="Nusbaum C."/>
            <person name="Birren B."/>
        </authorList>
    </citation>
    <scope>NUCLEOTIDE SEQUENCE [LARGE SCALE GENOMIC DNA]</scope>
    <source>
        <strain evidence="1">NJM9701</strain>
    </source>
</reference>
<accession>A0A024UGK6</accession>
<sequence length="136" mass="14640">MAGPTTTAGRAGSCTRRQVHCRSHHDTSWLTCGAPELSVDFVGQDVAQAPGAERSDYCAACQPNEGCNAYRWFSGLCYLKGQRTGNTSIMGGGSARTDKCSALEADVDYVNNDLSSVLRTWRTAVLFADKRVVTAR</sequence>
<dbReference type="OrthoDB" id="77539at2759"/>
<dbReference type="EMBL" id="KI913956">
    <property type="protein sequence ID" value="ETW05551.1"/>
    <property type="molecule type" value="Genomic_DNA"/>
</dbReference>
<evidence type="ECO:0008006" key="2">
    <source>
        <dbReference type="Google" id="ProtNLM"/>
    </source>
</evidence>
<protein>
    <recommendedName>
        <fullName evidence="2">Apple domain-containing protein</fullName>
    </recommendedName>
</protein>
<dbReference type="AlphaFoldDB" id="A0A024UGK6"/>
<gene>
    <name evidence="1" type="ORF">H310_03301</name>
</gene>
<name>A0A024UGK6_9STRA</name>
<proteinExistence type="predicted"/>
<dbReference type="STRING" id="157072.A0A024UGK6"/>
<evidence type="ECO:0000313" key="1">
    <source>
        <dbReference type="EMBL" id="ETW05551.1"/>
    </source>
</evidence>